<accession>A0A1Q2MC63</accession>
<evidence type="ECO:0000256" key="2">
    <source>
        <dbReference type="ARBA" id="ARBA00006171"/>
    </source>
</evidence>
<evidence type="ECO:0000256" key="1">
    <source>
        <dbReference type="ARBA" id="ARBA00001946"/>
    </source>
</evidence>
<dbReference type="GO" id="GO:0046872">
    <property type="term" value="F:metal ion binding"/>
    <property type="evidence" value="ECO:0007669"/>
    <property type="project" value="UniProtKB-KW"/>
</dbReference>
<organism evidence="6 7">
    <name type="scientific">Limihaloglobus sulfuriphilus</name>
    <dbReference type="NCBI Taxonomy" id="1851148"/>
    <lineage>
        <taxon>Bacteria</taxon>
        <taxon>Pseudomonadati</taxon>
        <taxon>Planctomycetota</taxon>
        <taxon>Phycisphaerae</taxon>
        <taxon>Sedimentisphaerales</taxon>
        <taxon>Sedimentisphaeraceae</taxon>
        <taxon>Limihaloglobus</taxon>
    </lineage>
</organism>
<dbReference type="SFLD" id="SFLDS00003">
    <property type="entry name" value="Haloacid_Dehalogenase"/>
    <property type="match status" value="1"/>
</dbReference>
<dbReference type="InterPro" id="IPR023214">
    <property type="entry name" value="HAD_sf"/>
</dbReference>
<dbReference type="SUPFAM" id="SSF56784">
    <property type="entry name" value="HAD-like"/>
    <property type="match status" value="1"/>
</dbReference>
<dbReference type="OrthoDB" id="9797743at2"/>
<sequence>MAEKIKAVIFDMDGVLVDSEEFICEAACSMFKELGLDVKPEDFEDFVGTGEDRYIGGVAEKYNFQIDLPQAKKRTYQIYLDIIKGKLKPLAGVKDFISRCGVSGLKLAVASSADSIKVRGNLDEIGLPFETFGAVITGSDIERKKPAPDIFLLAAEKLGVEPSRALVIEDAPSGVEAAKAAGCRCLAITSSFTREQLSKADFHAADLADVPEEVYSLF</sequence>
<keyword evidence="6" id="KW-0378">Hydrolase</keyword>
<evidence type="ECO:0000256" key="5">
    <source>
        <dbReference type="ARBA" id="ARBA00023277"/>
    </source>
</evidence>
<dbReference type="RefSeq" id="WP_146682526.1">
    <property type="nucleotide sequence ID" value="NZ_CP019646.1"/>
</dbReference>
<dbReference type="InterPro" id="IPR036412">
    <property type="entry name" value="HAD-like_sf"/>
</dbReference>
<protein>
    <submittedName>
        <fullName evidence="6">Phosphorylated carbohydrates phosphatase</fullName>
        <ecNumber evidence="6">3.1.3.-</ecNumber>
    </submittedName>
</protein>
<dbReference type="STRING" id="1851148.SMSP2_00593"/>
<keyword evidence="4" id="KW-0460">Magnesium</keyword>
<dbReference type="Gene3D" id="3.40.50.1000">
    <property type="entry name" value="HAD superfamily/HAD-like"/>
    <property type="match status" value="1"/>
</dbReference>
<evidence type="ECO:0000313" key="6">
    <source>
        <dbReference type="EMBL" id="AQQ70249.1"/>
    </source>
</evidence>
<dbReference type="PANTHER" id="PTHR46193">
    <property type="entry name" value="6-PHOSPHOGLUCONATE PHOSPHATASE"/>
    <property type="match status" value="1"/>
</dbReference>
<comment type="cofactor">
    <cofactor evidence="1">
        <name>Mg(2+)</name>
        <dbReference type="ChEBI" id="CHEBI:18420"/>
    </cofactor>
</comment>
<dbReference type="PANTHER" id="PTHR46193:SF18">
    <property type="entry name" value="HEXITOL PHOSPHATASE B"/>
    <property type="match status" value="1"/>
</dbReference>
<comment type="similarity">
    <text evidence="2">Belongs to the HAD-like hydrolase superfamily. CbbY/CbbZ/Gph/YieH family.</text>
</comment>
<keyword evidence="5" id="KW-0119">Carbohydrate metabolism</keyword>
<dbReference type="NCBIfam" id="TIGR01509">
    <property type="entry name" value="HAD-SF-IA-v3"/>
    <property type="match status" value="1"/>
</dbReference>
<name>A0A1Q2MC63_9BACT</name>
<evidence type="ECO:0000256" key="3">
    <source>
        <dbReference type="ARBA" id="ARBA00022723"/>
    </source>
</evidence>
<dbReference type="CDD" id="cd07505">
    <property type="entry name" value="HAD_BPGM-like"/>
    <property type="match status" value="1"/>
</dbReference>
<dbReference type="SFLD" id="SFLDG01129">
    <property type="entry name" value="C1.5:_HAD__Beta-PGM__Phosphata"/>
    <property type="match status" value="1"/>
</dbReference>
<dbReference type="InterPro" id="IPR023198">
    <property type="entry name" value="PGP-like_dom2"/>
</dbReference>
<dbReference type="Gene3D" id="1.10.150.240">
    <property type="entry name" value="Putative phosphatase, domain 2"/>
    <property type="match status" value="1"/>
</dbReference>
<dbReference type="SFLD" id="SFLDG01135">
    <property type="entry name" value="C1.5.6:_HAD__Beta-PGM__Phospha"/>
    <property type="match status" value="1"/>
</dbReference>
<proteinExistence type="inferred from homology"/>
<reference evidence="7" key="1">
    <citation type="submission" date="2017-02" db="EMBL/GenBank/DDBJ databases">
        <title>Comparative genomics and description of representatives of a novel lineage of planctomycetes thriving in anoxic sediments.</title>
        <authorList>
            <person name="Spring S."/>
            <person name="Bunk B."/>
            <person name="Sproer C."/>
        </authorList>
    </citation>
    <scope>NUCLEOTIDE SEQUENCE [LARGE SCALE GENOMIC DNA]</scope>
    <source>
        <strain evidence="7">SM-Chi-D1</strain>
    </source>
</reference>
<dbReference type="EC" id="3.1.3.-" evidence="6"/>
<dbReference type="InterPro" id="IPR006439">
    <property type="entry name" value="HAD-SF_hydro_IA"/>
</dbReference>
<dbReference type="KEGG" id="pbas:SMSP2_00593"/>
<gene>
    <name evidence="6" type="ORF">SMSP2_00593</name>
</gene>
<dbReference type="AlphaFoldDB" id="A0A1Q2MC63"/>
<dbReference type="Proteomes" id="UP000188181">
    <property type="component" value="Chromosome"/>
</dbReference>
<dbReference type="Pfam" id="PF13419">
    <property type="entry name" value="HAD_2"/>
    <property type="match status" value="1"/>
</dbReference>
<evidence type="ECO:0000313" key="7">
    <source>
        <dbReference type="Proteomes" id="UP000188181"/>
    </source>
</evidence>
<keyword evidence="7" id="KW-1185">Reference proteome</keyword>
<dbReference type="GO" id="GO:0016787">
    <property type="term" value="F:hydrolase activity"/>
    <property type="evidence" value="ECO:0007669"/>
    <property type="project" value="UniProtKB-KW"/>
</dbReference>
<dbReference type="EMBL" id="CP019646">
    <property type="protein sequence ID" value="AQQ70249.1"/>
    <property type="molecule type" value="Genomic_DNA"/>
</dbReference>
<evidence type="ECO:0000256" key="4">
    <source>
        <dbReference type="ARBA" id="ARBA00022842"/>
    </source>
</evidence>
<dbReference type="InterPro" id="IPR051600">
    <property type="entry name" value="Beta-PGM-like"/>
</dbReference>
<keyword evidence="3" id="KW-0479">Metal-binding</keyword>
<dbReference type="InterPro" id="IPR041492">
    <property type="entry name" value="HAD_2"/>
</dbReference>